<name>A0ABT9SZF4_9GAMM</name>
<accession>A0ABT9SZF4</accession>
<dbReference type="EMBL" id="JAUSSK010000003">
    <property type="protein sequence ID" value="MDQ0010384.1"/>
    <property type="molecule type" value="Genomic_DNA"/>
</dbReference>
<gene>
    <name evidence="1" type="ORF">J2T07_002574</name>
</gene>
<evidence type="ECO:0000313" key="2">
    <source>
        <dbReference type="Proteomes" id="UP001237737"/>
    </source>
</evidence>
<protein>
    <submittedName>
        <fullName evidence="1">Uncharacterized protein</fullName>
    </submittedName>
</protein>
<proteinExistence type="predicted"/>
<organism evidence="1 2">
    <name type="scientific">Luteibacter jiangsuensis</name>
    <dbReference type="NCBI Taxonomy" id="637577"/>
    <lineage>
        <taxon>Bacteria</taxon>
        <taxon>Pseudomonadati</taxon>
        <taxon>Pseudomonadota</taxon>
        <taxon>Gammaproteobacteria</taxon>
        <taxon>Lysobacterales</taxon>
        <taxon>Rhodanobacteraceae</taxon>
        <taxon>Luteibacter</taxon>
    </lineage>
</organism>
<sequence>MQDREQAYQQAVPDSVGSYTGAALGEVLPWATGIGEARALGLLPTASKTLGKLGLLGGEGAAMSAIQPVTNGGQDYGADKAKQVAIERQSVLSCTGLRLALLQSVAESEMWCST</sequence>
<evidence type="ECO:0000313" key="1">
    <source>
        <dbReference type="EMBL" id="MDQ0010384.1"/>
    </source>
</evidence>
<keyword evidence="2" id="KW-1185">Reference proteome</keyword>
<dbReference type="Proteomes" id="UP001237737">
    <property type="component" value="Unassembled WGS sequence"/>
</dbReference>
<reference evidence="1 2" key="1">
    <citation type="submission" date="2023-07" db="EMBL/GenBank/DDBJ databases">
        <title>Sorghum-associated microbial communities from plants grown in Nebraska, USA.</title>
        <authorList>
            <person name="Schachtman D."/>
        </authorList>
    </citation>
    <scope>NUCLEOTIDE SEQUENCE [LARGE SCALE GENOMIC DNA]</scope>
    <source>
        <strain evidence="1 2">CC60</strain>
    </source>
</reference>
<comment type="caution">
    <text evidence="1">The sequence shown here is derived from an EMBL/GenBank/DDBJ whole genome shotgun (WGS) entry which is preliminary data.</text>
</comment>
<dbReference type="RefSeq" id="WP_306850479.1">
    <property type="nucleotide sequence ID" value="NZ_JAUSSK010000003.1"/>
</dbReference>